<dbReference type="EnsemblMetazoa" id="XM_003726246">
    <property type="protein sequence ID" value="XP_003726294"/>
    <property type="gene ID" value="LOC100888641"/>
</dbReference>
<dbReference type="AlphaFoldDB" id="A0A7M7GFV7"/>
<dbReference type="OMA" id="WYNEGRP"/>
<dbReference type="InterPro" id="IPR036873">
    <property type="entry name" value="Rhodanese-like_dom_sf"/>
</dbReference>
<dbReference type="SMART" id="SM00450">
    <property type="entry name" value="RHOD"/>
    <property type="match status" value="1"/>
</dbReference>
<dbReference type="Gene3D" id="3.40.250.10">
    <property type="entry name" value="Rhodanese-like domain"/>
    <property type="match status" value="1"/>
</dbReference>
<dbReference type="InterPro" id="IPR001763">
    <property type="entry name" value="Rhodanese-like_dom"/>
</dbReference>
<evidence type="ECO:0000313" key="3">
    <source>
        <dbReference type="EnsemblMetazoa" id="XP_003726294"/>
    </source>
</evidence>
<accession>A0A7M7GFV7</accession>
<organism evidence="3 4">
    <name type="scientific">Strongylocentrotus purpuratus</name>
    <name type="common">Purple sea urchin</name>
    <dbReference type="NCBI Taxonomy" id="7668"/>
    <lineage>
        <taxon>Eukaryota</taxon>
        <taxon>Metazoa</taxon>
        <taxon>Echinodermata</taxon>
        <taxon>Eleutherozoa</taxon>
        <taxon>Echinozoa</taxon>
        <taxon>Echinoidea</taxon>
        <taxon>Euechinoidea</taxon>
        <taxon>Echinacea</taxon>
        <taxon>Camarodonta</taxon>
        <taxon>Echinidea</taxon>
        <taxon>Strongylocentrotidae</taxon>
        <taxon>Strongylocentrotus</taxon>
    </lineage>
</organism>
<dbReference type="PROSITE" id="PS50206">
    <property type="entry name" value="RHODANESE_3"/>
    <property type="match status" value="1"/>
</dbReference>
<sequence>MANSVPDTDNGSSSSPSLSFQMVITGIKKMYPAVKNISTAELKELMRTEEARARLVIVDARPEAEFSVSHIPSAVRIDPQTQNMDDVRRTLQDQLVKDEPASSDSEPIQVVMYCSVGYRSSALAKRLRQALKAEKNDRETAMSHQSSPSTAPSTVISPSRIKIFNLEGCLFKWANEGHQMVDGRGSPTKFVHPYSTMWGQLISRDIRRWEGPRM</sequence>
<dbReference type="Proteomes" id="UP000007110">
    <property type="component" value="Unassembled WGS sequence"/>
</dbReference>
<dbReference type="CDD" id="cd00158">
    <property type="entry name" value="RHOD"/>
    <property type="match status" value="1"/>
</dbReference>
<dbReference type="KEGG" id="spu:100888641"/>
<feature type="region of interest" description="Disordered" evidence="1">
    <location>
        <begin position="134"/>
        <end position="154"/>
    </location>
</feature>
<reference evidence="4" key="1">
    <citation type="submission" date="2015-02" db="EMBL/GenBank/DDBJ databases">
        <title>Genome sequencing for Strongylocentrotus purpuratus.</title>
        <authorList>
            <person name="Murali S."/>
            <person name="Liu Y."/>
            <person name="Vee V."/>
            <person name="English A."/>
            <person name="Wang M."/>
            <person name="Skinner E."/>
            <person name="Han Y."/>
            <person name="Muzny D.M."/>
            <person name="Worley K.C."/>
            <person name="Gibbs R.A."/>
        </authorList>
    </citation>
    <scope>NUCLEOTIDE SEQUENCE</scope>
</reference>
<dbReference type="GeneID" id="100888641"/>
<dbReference type="InParanoid" id="A0A7M7GFV7"/>
<name>A0A7M7GFV7_STRPU</name>
<dbReference type="OrthoDB" id="566238at2759"/>
<feature type="domain" description="Rhodanese" evidence="2">
    <location>
        <begin position="51"/>
        <end position="182"/>
    </location>
</feature>
<feature type="compositionally biased region" description="Polar residues" evidence="1">
    <location>
        <begin position="142"/>
        <end position="154"/>
    </location>
</feature>
<protein>
    <recommendedName>
        <fullName evidence="2">Rhodanese domain-containing protein</fullName>
    </recommendedName>
</protein>
<dbReference type="RefSeq" id="XP_003726294.1">
    <property type="nucleotide sequence ID" value="XM_003726246.3"/>
</dbReference>
<dbReference type="Pfam" id="PF00581">
    <property type="entry name" value="Rhodanese"/>
    <property type="match status" value="1"/>
</dbReference>
<evidence type="ECO:0000259" key="2">
    <source>
        <dbReference type="PROSITE" id="PS50206"/>
    </source>
</evidence>
<proteinExistence type="predicted"/>
<keyword evidence="4" id="KW-1185">Reference proteome</keyword>
<dbReference type="SUPFAM" id="SSF52821">
    <property type="entry name" value="Rhodanese/Cell cycle control phosphatase"/>
    <property type="match status" value="1"/>
</dbReference>
<evidence type="ECO:0000313" key="4">
    <source>
        <dbReference type="Proteomes" id="UP000007110"/>
    </source>
</evidence>
<reference evidence="3" key="2">
    <citation type="submission" date="2021-01" db="UniProtKB">
        <authorList>
            <consortium name="EnsemblMetazoa"/>
        </authorList>
    </citation>
    <scope>IDENTIFICATION</scope>
</reference>
<evidence type="ECO:0000256" key="1">
    <source>
        <dbReference type="SAM" id="MobiDB-lite"/>
    </source>
</evidence>